<protein>
    <submittedName>
        <fullName evidence="1">Uncharacterized protein</fullName>
    </submittedName>
</protein>
<evidence type="ECO:0000313" key="2">
    <source>
        <dbReference type="Proteomes" id="UP000054166"/>
    </source>
</evidence>
<dbReference type="EMBL" id="KN832974">
    <property type="protein sequence ID" value="KIM89990.1"/>
    <property type="molecule type" value="Genomic_DNA"/>
</dbReference>
<dbReference type="HOGENOM" id="CLU_2292708_0_0_1"/>
<proteinExistence type="predicted"/>
<gene>
    <name evidence="1" type="ORF">PILCRDRAFT_2241</name>
</gene>
<dbReference type="AlphaFoldDB" id="A0A0C3G164"/>
<sequence length="101" mass="11729">MSKLTETYEQGQVHRDIQVPEMELLRDYAVRGHKLEGMALFDFILTTHEGPRWRQDGLVFVPYLADSYKRDKGRLIRVSREEVVPEVFGGWPPALQNIVSD</sequence>
<evidence type="ECO:0000313" key="1">
    <source>
        <dbReference type="EMBL" id="KIM89990.1"/>
    </source>
</evidence>
<accession>A0A0C3G164</accession>
<reference evidence="2" key="2">
    <citation type="submission" date="2015-01" db="EMBL/GenBank/DDBJ databases">
        <title>Evolutionary Origins and Diversification of the Mycorrhizal Mutualists.</title>
        <authorList>
            <consortium name="DOE Joint Genome Institute"/>
            <consortium name="Mycorrhizal Genomics Consortium"/>
            <person name="Kohler A."/>
            <person name="Kuo A."/>
            <person name="Nagy L.G."/>
            <person name="Floudas D."/>
            <person name="Copeland A."/>
            <person name="Barry K.W."/>
            <person name="Cichocki N."/>
            <person name="Veneault-Fourrey C."/>
            <person name="LaButti K."/>
            <person name="Lindquist E.A."/>
            <person name="Lipzen A."/>
            <person name="Lundell T."/>
            <person name="Morin E."/>
            <person name="Murat C."/>
            <person name="Riley R."/>
            <person name="Ohm R."/>
            <person name="Sun H."/>
            <person name="Tunlid A."/>
            <person name="Henrissat B."/>
            <person name="Grigoriev I.V."/>
            <person name="Hibbett D.S."/>
            <person name="Martin F."/>
        </authorList>
    </citation>
    <scope>NUCLEOTIDE SEQUENCE [LARGE SCALE GENOMIC DNA]</scope>
    <source>
        <strain evidence="2">F 1598</strain>
    </source>
</reference>
<dbReference type="Proteomes" id="UP000054166">
    <property type="component" value="Unassembled WGS sequence"/>
</dbReference>
<keyword evidence="2" id="KW-1185">Reference proteome</keyword>
<dbReference type="InParanoid" id="A0A0C3G164"/>
<organism evidence="1 2">
    <name type="scientific">Piloderma croceum (strain F 1598)</name>
    <dbReference type="NCBI Taxonomy" id="765440"/>
    <lineage>
        <taxon>Eukaryota</taxon>
        <taxon>Fungi</taxon>
        <taxon>Dikarya</taxon>
        <taxon>Basidiomycota</taxon>
        <taxon>Agaricomycotina</taxon>
        <taxon>Agaricomycetes</taxon>
        <taxon>Agaricomycetidae</taxon>
        <taxon>Atheliales</taxon>
        <taxon>Atheliaceae</taxon>
        <taxon>Piloderma</taxon>
    </lineage>
</organism>
<name>A0A0C3G164_PILCF</name>
<reference evidence="1 2" key="1">
    <citation type="submission" date="2014-04" db="EMBL/GenBank/DDBJ databases">
        <authorList>
            <consortium name="DOE Joint Genome Institute"/>
            <person name="Kuo A."/>
            <person name="Tarkka M."/>
            <person name="Buscot F."/>
            <person name="Kohler A."/>
            <person name="Nagy L.G."/>
            <person name="Floudas D."/>
            <person name="Copeland A."/>
            <person name="Barry K.W."/>
            <person name="Cichocki N."/>
            <person name="Veneault-Fourrey C."/>
            <person name="LaButti K."/>
            <person name="Lindquist E.A."/>
            <person name="Lipzen A."/>
            <person name="Lundell T."/>
            <person name="Morin E."/>
            <person name="Murat C."/>
            <person name="Sun H."/>
            <person name="Tunlid A."/>
            <person name="Henrissat B."/>
            <person name="Grigoriev I.V."/>
            <person name="Hibbett D.S."/>
            <person name="Martin F."/>
            <person name="Nordberg H.P."/>
            <person name="Cantor M.N."/>
            <person name="Hua S.X."/>
        </authorList>
    </citation>
    <scope>NUCLEOTIDE SEQUENCE [LARGE SCALE GENOMIC DNA]</scope>
    <source>
        <strain evidence="1 2">F 1598</strain>
    </source>
</reference>